<accession>A0AB39S1V2</accession>
<proteinExistence type="predicted"/>
<protein>
    <submittedName>
        <fullName evidence="3">Uncharacterized protein</fullName>
    </submittedName>
</protein>
<keyword evidence="2" id="KW-0812">Transmembrane</keyword>
<keyword evidence="2" id="KW-1133">Transmembrane helix</keyword>
<evidence type="ECO:0000313" key="3">
    <source>
        <dbReference type="EMBL" id="XDQ60753.1"/>
    </source>
</evidence>
<gene>
    <name evidence="3" type="ORF">AB5J50_08160</name>
</gene>
<dbReference type="AlphaFoldDB" id="A0AB39S1V2"/>
<organism evidence="3">
    <name type="scientific">Streptomyces sp. R35</name>
    <dbReference type="NCBI Taxonomy" id="3238630"/>
    <lineage>
        <taxon>Bacteria</taxon>
        <taxon>Bacillati</taxon>
        <taxon>Actinomycetota</taxon>
        <taxon>Actinomycetes</taxon>
        <taxon>Kitasatosporales</taxon>
        <taxon>Streptomycetaceae</taxon>
        <taxon>Streptomyces</taxon>
    </lineage>
</organism>
<dbReference type="EMBL" id="CP163440">
    <property type="protein sequence ID" value="XDQ60753.1"/>
    <property type="molecule type" value="Genomic_DNA"/>
</dbReference>
<feature type="transmembrane region" description="Helical" evidence="2">
    <location>
        <begin position="126"/>
        <end position="151"/>
    </location>
</feature>
<keyword evidence="2" id="KW-0472">Membrane</keyword>
<sequence length="242" mass="26633">MGLLLQPLELASIQVLEGYWGRSGPLAPLAAFGSWMQERRKSRLDWVIDHLTDRLPLLADSAAQKLDLLPDANLLPTKLGNRLRAAEDRAGAPYGLDAVMAWPRLFFSLPEDALQKVTEYRNQLDIAVRLCITFGLGALITTALLVLHPLWPAVPAICALLSWFAYHAALHAATTYGIAFTAAIAVYRMKLLRDMSLKMPANTDEERDINGKLMALWERRGGWPAPVDYAPAGDSDTSSDPA</sequence>
<evidence type="ECO:0000256" key="1">
    <source>
        <dbReference type="SAM" id="MobiDB-lite"/>
    </source>
</evidence>
<reference evidence="3" key="1">
    <citation type="submission" date="2024-07" db="EMBL/GenBank/DDBJ databases">
        <authorList>
            <person name="Yu S.T."/>
        </authorList>
    </citation>
    <scope>NUCLEOTIDE SEQUENCE</scope>
    <source>
        <strain evidence="3">R35</strain>
    </source>
</reference>
<dbReference type="RefSeq" id="WP_369256306.1">
    <property type="nucleotide sequence ID" value="NZ_CP163440.1"/>
</dbReference>
<feature type="region of interest" description="Disordered" evidence="1">
    <location>
        <begin position="223"/>
        <end position="242"/>
    </location>
</feature>
<evidence type="ECO:0000256" key="2">
    <source>
        <dbReference type="SAM" id="Phobius"/>
    </source>
</evidence>
<name>A0AB39S1V2_9ACTN</name>
<feature type="transmembrane region" description="Helical" evidence="2">
    <location>
        <begin position="163"/>
        <end position="187"/>
    </location>
</feature>